<proteinExistence type="predicted"/>
<name>A0A8X6L2F2_TRICU</name>
<sequence>MSNLDRVIIREALIGMVGSGLEEPDLEKLTEVAVKAEEGSLGREISEAERLEIRKGLEELLGLEVINSGKEIRTDNLDEEIAKQERVLGRKFSKEERLMDYFDRQVIVVEHLTGRKFSKEKRLEERLAIKANQDERIKKKPIYYNCIVLLTWVT</sequence>
<evidence type="ECO:0000313" key="1">
    <source>
        <dbReference type="EMBL" id="GFQ95255.1"/>
    </source>
</evidence>
<evidence type="ECO:0000313" key="2">
    <source>
        <dbReference type="Proteomes" id="UP000887116"/>
    </source>
</evidence>
<organism evidence="1 2">
    <name type="scientific">Trichonephila clavata</name>
    <name type="common">Joro spider</name>
    <name type="synonym">Nephila clavata</name>
    <dbReference type="NCBI Taxonomy" id="2740835"/>
    <lineage>
        <taxon>Eukaryota</taxon>
        <taxon>Metazoa</taxon>
        <taxon>Ecdysozoa</taxon>
        <taxon>Arthropoda</taxon>
        <taxon>Chelicerata</taxon>
        <taxon>Arachnida</taxon>
        <taxon>Araneae</taxon>
        <taxon>Araneomorphae</taxon>
        <taxon>Entelegynae</taxon>
        <taxon>Araneoidea</taxon>
        <taxon>Nephilidae</taxon>
        <taxon>Trichonephila</taxon>
    </lineage>
</organism>
<dbReference type="Proteomes" id="UP000887116">
    <property type="component" value="Unassembled WGS sequence"/>
</dbReference>
<gene>
    <name evidence="1" type="ORF">TNCT_95501</name>
</gene>
<dbReference type="AlphaFoldDB" id="A0A8X6L2F2"/>
<reference evidence="1" key="1">
    <citation type="submission" date="2020-07" db="EMBL/GenBank/DDBJ databases">
        <title>Multicomponent nature underlies the extraordinary mechanical properties of spider dragline silk.</title>
        <authorList>
            <person name="Kono N."/>
            <person name="Nakamura H."/>
            <person name="Mori M."/>
            <person name="Yoshida Y."/>
            <person name="Ohtoshi R."/>
            <person name="Malay A.D."/>
            <person name="Moran D.A.P."/>
            <person name="Tomita M."/>
            <person name="Numata K."/>
            <person name="Arakawa K."/>
        </authorList>
    </citation>
    <scope>NUCLEOTIDE SEQUENCE</scope>
</reference>
<keyword evidence="2" id="KW-1185">Reference proteome</keyword>
<comment type="caution">
    <text evidence="1">The sequence shown here is derived from an EMBL/GenBank/DDBJ whole genome shotgun (WGS) entry which is preliminary data.</text>
</comment>
<dbReference type="EMBL" id="BMAO01014470">
    <property type="protein sequence ID" value="GFQ95255.1"/>
    <property type="molecule type" value="Genomic_DNA"/>
</dbReference>
<protein>
    <submittedName>
        <fullName evidence="1">Uncharacterized protein</fullName>
    </submittedName>
</protein>
<accession>A0A8X6L2F2</accession>